<sequence>MKKLIGVFLFFLFALCVGCSSDADNGKKEGSNSNSREDTVEVTFWRHEHDPEEKAMKRLIESFEEEHPNIKVKMEIKTDYETALRTALAGGNAPDIMQIDSPTLASYANNGALLPLDAFYERDGGKEDITDAVVESLTYNGKMYAAPLNDASLAMFYNKKLFEEKGVELPPTDVNEAWTWEEVLNAAKKLNDPDQNVYGWVPTMGISSNEGQVFSAMPWIWQAGGDILSEDNSTASGYLDSDESKKALDFYRSLFHEEEVAPQEIPEDGFANGRLAIDVVGPWHISYLQSEYPDFVFGEDWDIAPLWRGKEQVTPMGSWNMAISSQSDYPEEAWLFVDWVTGEEGSKIWYEHTGNLPARHSTYEAIDSLNEHPMNIFVEQAKNYAKPRPVTPHYPVVSKAVGDLFEDLAINNTDVDEAVEKAVQEIDESLK</sequence>
<protein>
    <recommendedName>
        <fullName evidence="7">ABC transporter substrate-binding protein</fullName>
    </recommendedName>
</protein>
<dbReference type="Gene3D" id="3.40.190.10">
    <property type="entry name" value="Periplasmic binding protein-like II"/>
    <property type="match status" value="1"/>
</dbReference>
<dbReference type="OrthoDB" id="9782846at2"/>
<evidence type="ECO:0000313" key="6">
    <source>
        <dbReference type="Proteomes" id="UP000188603"/>
    </source>
</evidence>
<proteinExistence type="inferred from homology"/>
<dbReference type="RefSeq" id="WP_077720328.1">
    <property type="nucleotide sequence ID" value="NZ_CP019699.1"/>
</dbReference>
<dbReference type="SUPFAM" id="SSF53850">
    <property type="entry name" value="Periplasmic binding protein-like II"/>
    <property type="match status" value="1"/>
</dbReference>
<dbReference type="InterPro" id="IPR006061">
    <property type="entry name" value="SBP_1_CS"/>
</dbReference>
<evidence type="ECO:0000256" key="4">
    <source>
        <dbReference type="SAM" id="SignalP"/>
    </source>
</evidence>
<evidence type="ECO:0000313" key="5">
    <source>
        <dbReference type="EMBL" id="AQS56467.1"/>
    </source>
</evidence>
<dbReference type="PANTHER" id="PTHR43649">
    <property type="entry name" value="ARABINOSE-BINDING PROTEIN-RELATED"/>
    <property type="match status" value="1"/>
</dbReference>
<dbReference type="STRING" id="1471761.B0W44_12560"/>
<feature type="chain" id="PRO_5012143282" description="ABC transporter substrate-binding protein" evidence="4">
    <location>
        <begin position="24"/>
        <end position="431"/>
    </location>
</feature>
<keyword evidence="3 4" id="KW-0732">Signal</keyword>
<dbReference type="PANTHER" id="PTHR43649:SF12">
    <property type="entry name" value="DIACETYLCHITOBIOSE BINDING PROTEIN DASA"/>
    <property type="match status" value="1"/>
</dbReference>
<evidence type="ECO:0008006" key="7">
    <source>
        <dbReference type="Google" id="ProtNLM"/>
    </source>
</evidence>
<dbReference type="GO" id="GO:0055085">
    <property type="term" value="P:transmembrane transport"/>
    <property type="evidence" value="ECO:0007669"/>
    <property type="project" value="InterPro"/>
</dbReference>
<evidence type="ECO:0000256" key="1">
    <source>
        <dbReference type="ARBA" id="ARBA00008520"/>
    </source>
</evidence>
<evidence type="ECO:0000256" key="2">
    <source>
        <dbReference type="ARBA" id="ARBA00022448"/>
    </source>
</evidence>
<feature type="signal peptide" evidence="4">
    <location>
        <begin position="1"/>
        <end position="23"/>
    </location>
</feature>
<dbReference type="Pfam" id="PF01547">
    <property type="entry name" value="SBP_bac_1"/>
    <property type="match status" value="1"/>
</dbReference>
<dbReference type="Proteomes" id="UP000188603">
    <property type="component" value="Chromosome"/>
</dbReference>
<name>A0A1U9K8S5_9BACL</name>
<evidence type="ECO:0000256" key="3">
    <source>
        <dbReference type="ARBA" id="ARBA00022729"/>
    </source>
</evidence>
<comment type="similarity">
    <text evidence="1">Belongs to the bacterial solute-binding protein 1 family.</text>
</comment>
<gene>
    <name evidence="5" type="ORF">B0W44_12560</name>
</gene>
<dbReference type="InterPro" id="IPR006059">
    <property type="entry name" value="SBP"/>
</dbReference>
<reference evidence="5 6" key="1">
    <citation type="journal article" date="2015" name="Int. J. Syst. Evol. Microbiol.">
        <title>Novibacillus thermophilus gen. nov., sp. nov., a Gram-staining-negative and moderately thermophilic member of the family Thermoactinomycetaceae.</title>
        <authorList>
            <person name="Yang G."/>
            <person name="Chen J."/>
            <person name="Zhou S."/>
        </authorList>
    </citation>
    <scope>NUCLEOTIDE SEQUENCE [LARGE SCALE GENOMIC DNA]</scope>
    <source>
        <strain evidence="5 6">SG-1</strain>
    </source>
</reference>
<dbReference type="EMBL" id="CP019699">
    <property type="protein sequence ID" value="AQS56467.1"/>
    <property type="molecule type" value="Genomic_DNA"/>
</dbReference>
<accession>A0A1U9K8S5</accession>
<organism evidence="5 6">
    <name type="scientific">Novibacillus thermophilus</name>
    <dbReference type="NCBI Taxonomy" id="1471761"/>
    <lineage>
        <taxon>Bacteria</taxon>
        <taxon>Bacillati</taxon>
        <taxon>Bacillota</taxon>
        <taxon>Bacilli</taxon>
        <taxon>Bacillales</taxon>
        <taxon>Thermoactinomycetaceae</taxon>
        <taxon>Novibacillus</taxon>
    </lineage>
</organism>
<dbReference type="KEGG" id="ntr:B0W44_12560"/>
<dbReference type="AlphaFoldDB" id="A0A1U9K8S5"/>
<dbReference type="InterPro" id="IPR050490">
    <property type="entry name" value="Bact_solute-bd_prot1"/>
</dbReference>
<keyword evidence="2" id="KW-0813">Transport</keyword>
<keyword evidence="6" id="KW-1185">Reference proteome</keyword>
<dbReference type="CDD" id="cd13585">
    <property type="entry name" value="PBP2_TMBP_like"/>
    <property type="match status" value="1"/>
</dbReference>
<dbReference type="PROSITE" id="PS01037">
    <property type="entry name" value="SBP_BACTERIAL_1"/>
    <property type="match status" value="1"/>
</dbReference>